<evidence type="ECO:0000259" key="3">
    <source>
        <dbReference type="PROSITE" id="PS50404"/>
    </source>
</evidence>
<keyword evidence="6" id="KW-1185">Reference proteome</keyword>
<dbReference type="PANTHER" id="PTHR44051">
    <property type="entry name" value="GLUTATHIONE S-TRANSFERASE-RELATED"/>
    <property type="match status" value="1"/>
</dbReference>
<feature type="domain" description="GST N-terminal" evidence="3">
    <location>
        <begin position="8"/>
        <end position="89"/>
    </location>
</feature>
<accession>A0ABQ8R4U4</accession>
<protein>
    <recommendedName>
        <fullName evidence="7">Glutathione s-transferase</fullName>
    </recommendedName>
</protein>
<dbReference type="Gene3D" id="1.20.1050.10">
    <property type="match status" value="1"/>
</dbReference>
<dbReference type="InterPro" id="IPR036282">
    <property type="entry name" value="Glutathione-S-Trfase_C_sf"/>
</dbReference>
<reference evidence="5" key="1">
    <citation type="submission" date="2022-09" db="EMBL/GenBank/DDBJ databases">
        <title>Fusarium specimens isolated from Avocado Roots.</title>
        <authorList>
            <person name="Stajich J."/>
            <person name="Roper C."/>
            <person name="Heimlech-Rivalta G."/>
        </authorList>
    </citation>
    <scope>NUCLEOTIDE SEQUENCE</scope>
    <source>
        <strain evidence="5">CF00095</strain>
    </source>
</reference>
<proteinExistence type="inferred from homology"/>
<dbReference type="PROSITE" id="PS50405">
    <property type="entry name" value="GST_CTER"/>
    <property type="match status" value="1"/>
</dbReference>
<feature type="domain" description="GST C-terminal" evidence="4">
    <location>
        <begin position="105"/>
        <end position="226"/>
    </location>
</feature>
<gene>
    <name evidence="5" type="ORF">NW768_008611</name>
</gene>
<evidence type="ECO:0000313" key="5">
    <source>
        <dbReference type="EMBL" id="KAJ4126990.1"/>
    </source>
</evidence>
<comment type="similarity">
    <text evidence="1">Belongs to the GST superfamily.</text>
</comment>
<dbReference type="Proteomes" id="UP001152024">
    <property type="component" value="Unassembled WGS sequence"/>
</dbReference>
<dbReference type="Pfam" id="PF13409">
    <property type="entry name" value="GST_N_2"/>
    <property type="match status" value="1"/>
</dbReference>
<dbReference type="InterPro" id="IPR004046">
    <property type="entry name" value="GST_C"/>
</dbReference>
<dbReference type="PROSITE" id="PS50404">
    <property type="entry name" value="GST_NTER"/>
    <property type="match status" value="1"/>
</dbReference>
<organism evidence="5 6">
    <name type="scientific">Fusarium equiseti</name>
    <name type="common">Fusarium scirpi</name>
    <dbReference type="NCBI Taxonomy" id="61235"/>
    <lineage>
        <taxon>Eukaryota</taxon>
        <taxon>Fungi</taxon>
        <taxon>Dikarya</taxon>
        <taxon>Ascomycota</taxon>
        <taxon>Pezizomycotina</taxon>
        <taxon>Sordariomycetes</taxon>
        <taxon>Hypocreomycetidae</taxon>
        <taxon>Hypocreales</taxon>
        <taxon>Nectriaceae</taxon>
        <taxon>Fusarium</taxon>
        <taxon>Fusarium incarnatum-equiseti species complex</taxon>
    </lineage>
</organism>
<sequence>MDTAEMPTKPRLIYLAHSPSTQGVLWLLEELNVDYDITKFDRPVSTRQLGMKETHVQGHAPQLILPDGRVITQMSACMLYLVETYSKSPDNRLREDYLISLAVGDIIARLGIKHLFYVLPTQVPFFLSPVVKALGWGLNKGWLNEEVDNALQVVEDELEGREWLMGTELSRADIAVKVAVDLAVHPGMVDLEKFPRLKEWYERCESRPAWKRSLEVGIGYQLDWAVRYRGSQSGSSWTWPVVALAGAFASYAYLYGLMP</sequence>
<dbReference type="InterPro" id="IPR036249">
    <property type="entry name" value="Thioredoxin-like_sf"/>
</dbReference>
<dbReference type="InterPro" id="IPR040079">
    <property type="entry name" value="Glutathione_S-Trfase"/>
</dbReference>
<name>A0ABQ8R4U4_FUSEQ</name>
<evidence type="ECO:0000256" key="1">
    <source>
        <dbReference type="ARBA" id="ARBA00007409"/>
    </source>
</evidence>
<evidence type="ECO:0000259" key="4">
    <source>
        <dbReference type="PROSITE" id="PS50405"/>
    </source>
</evidence>
<dbReference type="SUPFAM" id="SSF47616">
    <property type="entry name" value="GST C-terminal domain-like"/>
    <property type="match status" value="1"/>
</dbReference>
<dbReference type="EMBL" id="JAOQBH010000013">
    <property type="protein sequence ID" value="KAJ4126990.1"/>
    <property type="molecule type" value="Genomic_DNA"/>
</dbReference>
<dbReference type="Gene3D" id="3.40.30.10">
    <property type="entry name" value="Glutaredoxin"/>
    <property type="match status" value="1"/>
</dbReference>
<evidence type="ECO:0000313" key="6">
    <source>
        <dbReference type="Proteomes" id="UP001152024"/>
    </source>
</evidence>
<dbReference type="InterPro" id="IPR004045">
    <property type="entry name" value="Glutathione_S-Trfase_N"/>
</dbReference>
<dbReference type="SUPFAM" id="SSF52833">
    <property type="entry name" value="Thioredoxin-like"/>
    <property type="match status" value="1"/>
</dbReference>
<keyword evidence="2" id="KW-1133">Transmembrane helix</keyword>
<dbReference type="InterPro" id="IPR010987">
    <property type="entry name" value="Glutathione-S-Trfase_C-like"/>
</dbReference>
<dbReference type="Pfam" id="PF00043">
    <property type="entry name" value="GST_C"/>
    <property type="match status" value="1"/>
</dbReference>
<dbReference type="SFLD" id="SFLDS00019">
    <property type="entry name" value="Glutathione_Transferase_(cytos"/>
    <property type="match status" value="1"/>
</dbReference>
<keyword evidence="2" id="KW-0812">Transmembrane</keyword>
<comment type="caution">
    <text evidence="5">The sequence shown here is derived from an EMBL/GenBank/DDBJ whole genome shotgun (WGS) entry which is preliminary data.</text>
</comment>
<evidence type="ECO:0008006" key="7">
    <source>
        <dbReference type="Google" id="ProtNLM"/>
    </source>
</evidence>
<keyword evidence="2" id="KW-0472">Membrane</keyword>
<dbReference type="PANTHER" id="PTHR44051:SF9">
    <property type="entry name" value="GLUTATHIONE S-TRANSFERASE 1"/>
    <property type="match status" value="1"/>
</dbReference>
<feature type="transmembrane region" description="Helical" evidence="2">
    <location>
        <begin position="237"/>
        <end position="257"/>
    </location>
</feature>
<evidence type="ECO:0000256" key="2">
    <source>
        <dbReference type="SAM" id="Phobius"/>
    </source>
</evidence>